<protein>
    <submittedName>
        <fullName evidence="2">Type II secretion system F family protein</fullName>
    </submittedName>
</protein>
<evidence type="ECO:0000313" key="2">
    <source>
        <dbReference type="EMBL" id="MFC6396481.1"/>
    </source>
</evidence>
<name>A0ABW1WZH9_9ACTN</name>
<feature type="transmembrane region" description="Helical" evidence="1">
    <location>
        <begin position="66"/>
        <end position="86"/>
    </location>
</feature>
<proteinExistence type="predicted"/>
<dbReference type="PANTHER" id="PTHR35007:SF4">
    <property type="entry name" value="CONSERVED TRANSMEMBRANE PROTEIN-RELATED"/>
    <property type="match status" value="1"/>
</dbReference>
<reference evidence="3" key="1">
    <citation type="journal article" date="2019" name="Int. J. Syst. Evol. Microbiol.">
        <title>The Global Catalogue of Microorganisms (GCM) 10K type strain sequencing project: providing services to taxonomists for standard genome sequencing and annotation.</title>
        <authorList>
            <consortium name="The Broad Institute Genomics Platform"/>
            <consortium name="The Broad Institute Genome Sequencing Center for Infectious Disease"/>
            <person name="Wu L."/>
            <person name="Ma J."/>
        </authorList>
    </citation>
    <scope>NUCLEOTIDE SEQUENCE [LARGE SCALE GENOMIC DNA]</scope>
    <source>
        <strain evidence="3">CGMCC 1.15277</strain>
    </source>
</reference>
<gene>
    <name evidence="2" type="ORF">ACFP57_05690</name>
</gene>
<keyword evidence="1" id="KW-1133">Transmembrane helix</keyword>
<accession>A0ABW1WZH9</accession>
<feature type="transmembrane region" description="Helical" evidence="1">
    <location>
        <begin position="38"/>
        <end position="59"/>
    </location>
</feature>
<dbReference type="Proteomes" id="UP001596266">
    <property type="component" value="Unassembled WGS sequence"/>
</dbReference>
<dbReference type="RefSeq" id="WP_343884879.1">
    <property type="nucleotide sequence ID" value="NZ_BAAAKI010000004.1"/>
</dbReference>
<comment type="caution">
    <text evidence="2">The sequence shown here is derived from an EMBL/GenBank/DDBJ whole genome shotgun (WGS) entry which is preliminary data.</text>
</comment>
<evidence type="ECO:0000313" key="3">
    <source>
        <dbReference type="Proteomes" id="UP001596266"/>
    </source>
</evidence>
<dbReference type="PANTHER" id="PTHR35007">
    <property type="entry name" value="INTEGRAL MEMBRANE PROTEIN-RELATED"/>
    <property type="match status" value="1"/>
</dbReference>
<keyword evidence="1" id="KW-0472">Membrane</keyword>
<dbReference type="EMBL" id="JBHSUA010000009">
    <property type="protein sequence ID" value="MFC6396481.1"/>
    <property type="molecule type" value="Genomic_DNA"/>
</dbReference>
<organism evidence="2 3">
    <name type="scientific">Luteococcus sanguinis</name>
    <dbReference type="NCBI Taxonomy" id="174038"/>
    <lineage>
        <taxon>Bacteria</taxon>
        <taxon>Bacillati</taxon>
        <taxon>Actinomycetota</taxon>
        <taxon>Actinomycetes</taxon>
        <taxon>Propionibacteriales</taxon>
        <taxon>Propionibacteriaceae</taxon>
        <taxon>Luteococcus</taxon>
    </lineage>
</organism>
<sequence>MTLLALGWAVVCVLFMLPPDSGRRLREVDAPRRSRRSWGSATFWLVMLAVLVVLAVTTLSGASGGAWATVAVLLGGTAARQLSLWLERRRVAAARQRVSVAAQVVSAQLSSGATPRAALQVAAMECPALEPAVATASIGGDVSAALVRAGEAIGQEGLASLGRAWRLGERLGAPMKGLADQVSQQVRSEQSTRELVGAELAGPRASAKLMALLPLIGVGMGKVSGGDPVGFLLGSLPGQLCLVAGVALTCAGVVWSDRLGAGAEEA</sequence>
<keyword evidence="1" id="KW-0812">Transmembrane</keyword>
<keyword evidence="3" id="KW-1185">Reference proteome</keyword>
<evidence type="ECO:0000256" key="1">
    <source>
        <dbReference type="SAM" id="Phobius"/>
    </source>
</evidence>